<name>A0A2U1CG46_9FIRM</name>
<dbReference type="EMBL" id="QEKK01000001">
    <property type="protein sequence ID" value="PVY59882.1"/>
    <property type="molecule type" value="Genomic_DNA"/>
</dbReference>
<dbReference type="OrthoDB" id="9795666at2"/>
<reference evidence="1 2" key="1">
    <citation type="submission" date="2018-04" db="EMBL/GenBank/DDBJ databases">
        <title>Genomic Encyclopedia of Type Strains, Phase IV (KMG-IV): sequencing the most valuable type-strain genomes for metagenomic binning, comparative biology and taxonomic classification.</title>
        <authorList>
            <person name="Goeker M."/>
        </authorList>
    </citation>
    <scope>NUCLEOTIDE SEQUENCE [LARGE SCALE GENOMIC DNA]</scope>
    <source>
        <strain evidence="1 2">DSM 26588</strain>
    </source>
</reference>
<accession>A0A2U1CG46</accession>
<sequence length="76" mass="8637">MAAIRALWSRACPSCAAGGERPAGERADHEAVNRRAERMLSDYGNSIFRLAYSYLHNRSDAEEVLREAYDFEETVR</sequence>
<protein>
    <submittedName>
        <fullName evidence="1">Uncharacterized protein</fullName>
    </submittedName>
</protein>
<evidence type="ECO:0000313" key="1">
    <source>
        <dbReference type="EMBL" id="PVY59882.1"/>
    </source>
</evidence>
<comment type="caution">
    <text evidence="1">The sequence shown here is derived from an EMBL/GenBank/DDBJ whole genome shotgun (WGS) entry which is preliminary data.</text>
</comment>
<dbReference type="AlphaFoldDB" id="A0A2U1CG46"/>
<dbReference type="GeneID" id="93227877"/>
<organism evidence="1 2">
    <name type="scientific">Intestinimonas butyriciproducens</name>
    <dbReference type="NCBI Taxonomy" id="1297617"/>
    <lineage>
        <taxon>Bacteria</taxon>
        <taxon>Bacillati</taxon>
        <taxon>Bacillota</taxon>
        <taxon>Clostridia</taxon>
        <taxon>Eubacteriales</taxon>
        <taxon>Intestinimonas</taxon>
    </lineage>
</organism>
<dbReference type="Proteomes" id="UP000245778">
    <property type="component" value="Unassembled WGS sequence"/>
</dbReference>
<dbReference type="RefSeq" id="WP_075705096.1">
    <property type="nucleotide sequence ID" value="NZ_CAUFHD010000005.1"/>
</dbReference>
<evidence type="ECO:0000313" key="2">
    <source>
        <dbReference type="Proteomes" id="UP000245778"/>
    </source>
</evidence>
<proteinExistence type="predicted"/>
<gene>
    <name evidence="1" type="ORF">C7373_101396</name>
</gene>